<dbReference type="PANTHER" id="PTHR43744">
    <property type="entry name" value="ABC TRANSPORTER PERMEASE PROTEIN MG189-RELATED-RELATED"/>
    <property type="match status" value="1"/>
</dbReference>
<comment type="caution">
    <text evidence="9">The sequence shown here is derived from an EMBL/GenBank/DDBJ whole genome shotgun (WGS) entry which is preliminary data.</text>
</comment>
<feature type="transmembrane region" description="Helical" evidence="7">
    <location>
        <begin position="109"/>
        <end position="129"/>
    </location>
</feature>
<dbReference type="Pfam" id="PF00528">
    <property type="entry name" value="BPD_transp_1"/>
    <property type="match status" value="1"/>
</dbReference>
<evidence type="ECO:0000256" key="5">
    <source>
        <dbReference type="ARBA" id="ARBA00022989"/>
    </source>
</evidence>
<evidence type="ECO:0000256" key="4">
    <source>
        <dbReference type="ARBA" id="ARBA00022692"/>
    </source>
</evidence>
<dbReference type="RefSeq" id="WP_388010240.1">
    <property type="nucleotide sequence ID" value="NZ_JBHUEE010000011.1"/>
</dbReference>
<dbReference type="Proteomes" id="UP001597277">
    <property type="component" value="Unassembled WGS sequence"/>
</dbReference>
<name>A0ABW4LA79_9MICO</name>
<keyword evidence="10" id="KW-1185">Reference proteome</keyword>
<keyword evidence="2 7" id="KW-0813">Transport</keyword>
<evidence type="ECO:0000256" key="1">
    <source>
        <dbReference type="ARBA" id="ARBA00004651"/>
    </source>
</evidence>
<feature type="transmembrane region" description="Helical" evidence="7">
    <location>
        <begin position="77"/>
        <end position="97"/>
    </location>
</feature>
<evidence type="ECO:0000256" key="7">
    <source>
        <dbReference type="RuleBase" id="RU363032"/>
    </source>
</evidence>
<keyword evidence="6 7" id="KW-0472">Membrane</keyword>
<feature type="transmembrane region" description="Helical" evidence="7">
    <location>
        <begin position="183"/>
        <end position="205"/>
    </location>
</feature>
<protein>
    <submittedName>
        <fullName evidence="9">Carbohydrate ABC transporter permease</fullName>
    </submittedName>
</protein>
<comment type="similarity">
    <text evidence="7">Belongs to the binding-protein-dependent transport system permease family.</text>
</comment>
<evidence type="ECO:0000313" key="9">
    <source>
        <dbReference type="EMBL" id="MFD1719605.1"/>
    </source>
</evidence>
<comment type="subcellular location">
    <subcellularLocation>
        <location evidence="1 7">Cell membrane</location>
        <topology evidence="1 7">Multi-pass membrane protein</topology>
    </subcellularLocation>
</comment>
<sequence>MAHLLRPRRVALALTVLALTAVFVTPLLLMISTSFKPTAEANSLEFTLLPREPGLDAYREILGNERLPVLRWLGNSFLVAAAHSALVVTISTTAAYALARLDFPFKRTLFAVVLATMFVPGVILLIPHFLIVNGLGWLNSYASLVVPSAAGAFGVVFLRQFFLGISPAIEEAARIDGANAFQVFLRIMVPLAAPAIATLAVLSFLSSWNDFLWPVFVLFSTDMLTLPAGLAQLQGEYATRFDLLTAGAVIASVPVLIVYIVAQRYIIEGVSQGGVKG</sequence>
<keyword evidence="5 7" id="KW-1133">Transmembrane helix</keyword>
<evidence type="ECO:0000256" key="6">
    <source>
        <dbReference type="ARBA" id="ARBA00023136"/>
    </source>
</evidence>
<dbReference type="EMBL" id="JBHUEE010000011">
    <property type="protein sequence ID" value="MFD1719605.1"/>
    <property type="molecule type" value="Genomic_DNA"/>
</dbReference>
<dbReference type="PANTHER" id="PTHR43744:SF12">
    <property type="entry name" value="ABC TRANSPORTER PERMEASE PROTEIN MG189-RELATED"/>
    <property type="match status" value="1"/>
</dbReference>
<feature type="transmembrane region" description="Helical" evidence="7">
    <location>
        <begin position="243"/>
        <end position="262"/>
    </location>
</feature>
<keyword evidence="3" id="KW-1003">Cell membrane</keyword>
<evidence type="ECO:0000313" key="10">
    <source>
        <dbReference type="Proteomes" id="UP001597277"/>
    </source>
</evidence>
<dbReference type="Gene3D" id="1.10.3720.10">
    <property type="entry name" value="MetI-like"/>
    <property type="match status" value="1"/>
</dbReference>
<feature type="transmembrane region" description="Helical" evidence="7">
    <location>
        <begin position="141"/>
        <end position="162"/>
    </location>
</feature>
<dbReference type="InterPro" id="IPR035906">
    <property type="entry name" value="MetI-like_sf"/>
</dbReference>
<dbReference type="InterPro" id="IPR000515">
    <property type="entry name" value="MetI-like"/>
</dbReference>
<accession>A0ABW4LA79</accession>
<dbReference type="PROSITE" id="PS50928">
    <property type="entry name" value="ABC_TM1"/>
    <property type="match status" value="1"/>
</dbReference>
<reference evidence="10" key="1">
    <citation type="journal article" date="2019" name="Int. J. Syst. Evol. Microbiol.">
        <title>The Global Catalogue of Microorganisms (GCM) 10K type strain sequencing project: providing services to taxonomists for standard genome sequencing and annotation.</title>
        <authorList>
            <consortium name="The Broad Institute Genomics Platform"/>
            <consortium name="The Broad Institute Genome Sequencing Center for Infectious Disease"/>
            <person name="Wu L."/>
            <person name="Ma J."/>
        </authorList>
    </citation>
    <scope>NUCLEOTIDE SEQUENCE [LARGE SCALE GENOMIC DNA]</scope>
    <source>
        <strain evidence="10">JCM 17130</strain>
    </source>
</reference>
<dbReference type="SUPFAM" id="SSF161098">
    <property type="entry name" value="MetI-like"/>
    <property type="match status" value="1"/>
</dbReference>
<keyword evidence="4 7" id="KW-0812">Transmembrane</keyword>
<evidence type="ECO:0000256" key="2">
    <source>
        <dbReference type="ARBA" id="ARBA00022448"/>
    </source>
</evidence>
<proteinExistence type="inferred from homology"/>
<feature type="domain" description="ABC transmembrane type-1" evidence="8">
    <location>
        <begin position="73"/>
        <end position="262"/>
    </location>
</feature>
<organism evidence="9 10">
    <name type="scientific">Georgenia deserti</name>
    <dbReference type="NCBI Taxonomy" id="2093781"/>
    <lineage>
        <taxon>Bacteria</taxon>
        <taxon>Bacillati</taxon>
        <taxon>Actinomycetota</taxon>
        <taxon>Actinomycetes</taxon>
        <taxon>Micrococcales</taxon>
        <taxon>Bogoriellaceae</taxon>
        <taxon>Georgenia</taxon>
    </lineage>
</organism>
<dbReference type="CDD" id="cd06261">
    <property type="entry name" value="TM_PBP2"/>
    <property type="match status" value="1"/>
</dbReference>
<evidence type="ECO:0000259" key="8">
    <source>
        <dbReference type="PROSITE" id="PS50928"/>
    </source>
</evidence>
<evidence type="ECO:0000256" key="3">
    <source>
        <dbReference type="ARBA" id="ARBA00022475"/>
    </source>
</evidence>
<gene>
    <name evidence="9" type="ORF">ACFSE6_17305</name>
</gene>